<evidence type="ECO:0000256" key="3">
    <source>
        <dbReference type="ARBA" id="ARBA00022989"/>
    </source>
</evidence>
<evidence type="ECO:0000256" key="7">
    <source>
        <dbReference type="SAM" id="Phobius"/>
    </source>
</evidence>
<comment type="caution">
    <text evidence="9">The sequence shown here is derived from an EMBL/GenBank/DDBJ whole genome shotgun (WGS) entry which is preliminary data.</text>
</comment>
<name>A0A8H2VRH6_9HELO</name>
<feature type="transmembrane region" description="Helical" evidence="7">
    <location>
        <begin position="74"/>
        <end position="95"/>
    </location>
</feature>
<dbReference type="GO" id="GO:0016020">
    <property type="term" value="C:membrane"/>
    <property type="evidence" value="ECO:0007669"/>
    <property type="project" value="UniProtKB-SubCell"/>
</dbReference>
<evidence type="ECO:0000313" key="9">
    <source>
        <dbReference type="EMBL" id="CAD6442959.1"/>
    </source>
</evidence>
<sequence length="477" mass="54301">MDAWDFANHFSPPPADSDNDDSFTMSSSRAVHHFVSPEKEVNAGLWSLFAGATICLGLRLYCKLRRQGLWWDDYILILSWAVLLTADIFISYEFATGYVVKTWNDRMLILVSISSCLTTAGQTWSKSAFAVTLLRMTNAWQKAICIATLFVLNVFLVLKVFVNWSKYCDKSGYQNWWRMPGFCVDYQAVHDIKNGGNIFNIVADFVLALFPWMVTWKLKISLKEKIALCITMSLGVVIAIVSAVRTAYMNDPKVDAYNDYYFWRQGLSMVWYSAEVAGTIIVQSIPLMRPLLNDMHTSLASRKLNSDADRGYGPGKSMRSAKRRTLTLILQGADMTDDVNGPDDKKREDVDRMHLTQDENGKIVLRRKTAEPPMMEYEDSRMANRRLEEDEIGLTQDSKGRIVMTSDYHAGGDLGQTPAYSAQRGLEDTPKYSAHASLEEIPEYDDHGRLEQIPEYRSIQEDKEQIPMTEFHARTSK</sequence>
<keyword evidence="3 7" id="KW-1133">Transmembrane helix</keyword>
<dbReference type="Proteomes" id="UP000624404">
    <property type="component" value="Unassembled WGS sequence"/>
</dbReference>
<feature type="domain" description="Rhodopsin" evidence="8">
    <location>
        <begin position="58"/>
        <end position="293"/>
    </location>
</feature>
<dbReference type="EMBL" id="CAJHIA010000009">
    <property type="protein sequence ID" value="CAD6442959.1"/>
    <property type="molecule type" value="Genomic_DNA"/>
</dbReference>
<accession>A0A8H2VRH6</accession>
<dbReference type="AlphaFoldDB" id="A0A8H2VRH6"/>
<reference evidence="9" key="1">
    <citation type="submission" date="2020-10" db="EMBL/GenBank/DDBJ databases">
        <authorList>
            <person name="Kusch S."/>
        </authorList>
    </citation>
    <scope>NUCLEOTIDE SEQUENCE</scope>
    <source>
        <strain evidence="9">SwB9</strain>
    </source>
</reference>
<organism evidence="9 10">
    <name type="scientific">Sclerotinia trifoliorum</name>
    <dbReference type="NCBI Taxonomy" id="28548"/>
    <lineage>
        <taxon>Eukaryota</taxon>
        <taxon>Fungi</taxon>
        <taxon>Dikarya</taxon>
        <taxon>Ascomycota</taxon>
        <taxon>Pezizomycotina</taxon>
        <taxon>Leotiomycetes</taxon>
        <taxon>Helotiales</taxon>
        <taxon>Sclerotiniaceae</taxon>
        <taxon>Sclerotinia</taxon>
    </lineage>
</organism>
<feature type="transmembrane region" description="Helical" evidence="7">
    <location>
        <begin position="269"/>
        <end position="288"/>
    </location>
</feature>
<dbReference type="OrthoDB" id="5417887at2759"/>
<evidence type="ECO:0000256" key="2">
    <source>
        <dbReference type="ARBA" id="ARBA00022692"/>
    </source>
</evidence>
<evidence type="ECO:0000256" key="4">
    <source>
        <dbReference type="ARBA" id="ARBA00023136"/>
    </source>
</evidence>
<evidence type="ECO:0000256" key="6">
    <source>
        <dbReference type="SAM" id="MobiDB-lite"/>
    </source>
</evidence>
<dbReference type="PANTHER" id="PTHR33048">
    <property type="entry name" value="PTH11-LIKE INTEGRAL MEMBRANE PROTEIN (AFU_ORTHOLOGUE AFUA_5G11245)"/>
    <property type="match status" value="1"/>
</dbReference>
<dbReference type="PANTHER" id="PTHR33048:SF147">
    <property type="entry name" value="INTEGRAL MEMBRANE PROTEIN"/>
    <property type="match status" value="1"/>
</dbReference>
<evidence type="ECO:0000256" key="1">
    <source>
        <dbReference type="ARBA" id="ARBA00004141"/>
    </source>
</evidence>
<feature type="transmembrane region" description="Helical" evidence="7">
    <location>
        <begin position="198"/>
        <end position="214"/>
    </location>
</feature>
<evidence type="ECO:0000259" key="8">
    <source>
        <dbReference type="Pfam" id="PF20684"/>
    </source>
</evidence>
<feature type="transmembrane region" description="Helical" evidence="7">
    <location>
        <begin position="43"/>
        <end position="62"/>
    </location>
</feature>
<proteinExistence type="inferred from homology"/>
<keyword evidence="10" id="KW-1185">Reference proteome</keyword>
<dbReference type="InterPro" id="IPR049326">
    <property type="entry name" value="Rhodopsin_dom_fungi"/>
</dbReference>
<feature type="transmembrane region" description="Helical" evidence="7">
    <location>
        <begin position="226"/>
        <end position="249"/>
    </location>
</feature>
<dbReference type="InterPro" id="IPR052337">
    <property type="entry name" value="SAT4-like"/>
</dbReference>
<feature type="region of interest" description="Disordered" evidence="6">
    <location>
        <begin position="1"/>
        <end position="23"/>
    </location>
</feature>
<comment type="similarity">
    <text evidence="5">Belongs to the SAT4 family.</text>
</comment>
<evidence type="ECO:0000313" key="10">
    <source>
        <dbReference type="Proteomes" id="UP000624404"/>
    </source>
</evidence>
<comment type="subcellular location">
    <subcellularLocation>
        <location evidence="1">Membrane</location>
        <topology evidence="1">Multi-pass membrane protein</topology>
    </subcellularLocation>
</comment>
<gene>
    <name evidence="9" type="ORF">SCLTRI_LOCUS2751</name>
</gene>
<feature type="transmembrane region" description="Helical" evidence="7">
    <location>
        <begin position="143"/>
        <end position="162"/>
    </location>
</feature>
<protein>
    <submittedName>
        <fullName evidence="9">3b8746cc-52b9-47d4-abe9-1a29e379c7cc</fullName>
    </submittedName>
</protein>
<keyword evidence="4 7" id="KW-0472">Membrane</keyword>
<dbReference type="Pfam" id="PF20684">
    <property type="entry name" value="Fung_rhodopsin"/>
    <property type="match status" value="1"/>
</dbReference>
<keyword evidence="2 7" id="KW-0812">Transmembrane</keyword>
<evidence type="ECO:0000256" key="5">
    <source>
        <dbReference type="ARBA" id="ARBA00038359"/>
    </source>
</evidence>